<dbReference type="Proteomes" id="UP000710432">
    <property type="component" value="Unassembled WGS sequence"/>
</dbReference>
<dbReference type="EMBL" id="JAATJU010024233">
    <property type="protein sequence ID" value="KAH0506070.1"/>
    <property type="molecule type" value="Genomic_DNA"/>
</dbReference>
<evidence type="ECO:0000313" key="2">
    <source>
        <dbReference type="EMBL" id="KAH0506070.1"/>
    </source>
</evidence>
<feature type="region of interest" description="Disordered" evidence="1">
    <location>
        <begin position="1"/>
        <end position="77"/>
    </location>
</feature>
<gene>
    <name evidence="2" type="ORF">LTLLF_174940</name>
</gene>
<reference evidence="2" key="1">
    <citation type="submission" date="2020-03" db="EMBL/GenBank/DDBJ databases">
        <title>Studies in the Genomics of Life Span.</title>
        <authorList>
            <person name="Glass D."/>
        </authorList>
    </citation>
    <scope>NUCLEOTIDE SEQUENCE</scope>
    <source>
        <strain evidence="2">LTLLF</strain>
        <tissue evidence="2">Muscle</tissue>
    </source>
</reference>
<proteinExistence type="predicted"/>
<evidence type="ECO:0000256" key="1">
    <source>
        <dbReference type="SAM" id="MobiDB-lite"/>
    </source>
</evidence>
<comment type="caution">
    <text evidence="2">The sequence shown here is derived from an EMBL/GenBank/DDBJ whole genome shotgun (WGS) entry which is preliminary data.</text>
</comment>
<dbReference type="AlphaFoldDB" id="A0A8J6G788"/>
<sequence length="414" mass="46832">MQELPTDEELSSDSYEESEDSYSDEDLDRTYYSSDPLSEATDGIDSMYGSQANDETDLEDRSGELEGEGQPRSSPEEVMATMGTIISMFLRMQDSEDSEDESYQESAELNRQSLVQELLSTIPIEQIFNSFLAQINMAQVRAFVYNFFYCLLRWKSVVSVAALLVIMRVKRQQVSPLPGPSLEVDYPPPRHTLRLILDSSLIAGSGMVTALIQLFSQMPPLLGANTIPARQLAEMFIRPRCWQRNALHSQPPRGLRFTPGFWFTLCHFFGIRANPEEDVFPGPHERRYLELHVVGDEDVVLREALQDDLQRYRQCGLHDGLQDTSQDAQDNDVQEALLGDQEAVTFRPQDLLDPEVLAFLNNRLLYILGADGRLTLISRDEVAQALTRFLIMASRIRPPPPPSNTLSSSDDELD</sequence>
<evidence type="ECO:0000313" key="3">
    <source>
        <dbReference type="Proteomes" id="UP000710432"/>
    </source>
</evidence>
<accession>A0A8J6G788</accession>
<feature type="compositionally biased region" description="Acidic residues" evidence="1">
    <location>
        <begin position="1"/>
        <end position="27"/>
    </location>
</feature>
<organism evidence="2 3">
    <name type="scientific">Microtus ochrogaster</name>
    <name type="common">Prairie vole</name>
    <dbReference type="NCBI Taxonomy" id="79684"/>
    <lineage>
        <taxon>Eukaryota</taxon>
        <taxon>Metazoa</taxon>
        <taxon>Chordata</taxon>
        <taxon>Craniata</taxon>
        <taxon>Vertebrata</taxon>
        <taxon>Euteleostomi</taxon>
        <taxon>Mammalia</taxon>
        <taxon>Eutheria</taxon>
        <taxon>Euarchontoglires</taxon>
        <taxon>Glires</taxon>
        <taxon>Rodentia</taxon>
        <taxon>Myomorpha</taxon>
        <taxon>Muroidea</taxon>
        <taxon>Cricetidae</taxon>
        <taxon>Arvicolinae</taxon>
        <taxon>Microtus</taxon>
    </lineage>
</organism>
<protein>
    <submittedName>
        <fullName evidence="2">Retrotransposon-like protein 1</fullName>
    </submittedName>
</protein>
<name>A0A8J6G788_MICOH</name>